<name>A0A0A9DTQ7_ARUDO</name>
<protein>
    <submittedName>
        <fullName evidence="2">Fumarylacetoacetase, putative</fullName>
    </submittedName>
</protein>
<proteinExistence type="predicted"/>
<dbReference type="AlphaFoldDB" id="A0A0A9DTQ7"/>
<reference evidence="2" key="2">
    <citation type="journal article" date="2015" name="Data Brief">
        <title>Shoot transcriptome of the giant reed, Arundo donax.</title>
        <authorList>
            <person name="Barrero R.A."/>
            <person name="Guerrero F.D."/>
            <person name="Moolhuijzen P."/>
            <person name="Goolsby J.A."/>
            <person name="Tidwell J."/>
            <person name="Bellgard S.E."/>
            <person name="Bellgard M.I."/>
        </authorList>
    </citation>
    <scope>NUCLEOTIDE SEQUENCE</scope>
    <source>
        <tissue evidence="2">Shoot tissue taken approximately 20 cm above the soil surface</tissue>
    </source>
</reference>
<dbReference type="EMBL" id="GBRH01208845">
    <property type="protein sequence ID" value="JAD89050.1"/>
    <property type="molecule type" value="Transcribed_RNA"/>
</dbReference>
<accession>A0A0A9DTQ7</accession>
<feature type="compositionally biased region" description="Basic and acidic residues" evidence="1">
    <location>
        <begin position="142"/>
        <end position="153"/>
    </location>
</feature>
<organism evidence="2">
    <name type="scientific">Arundo donax</name>
    <name type="common">Giant reed</name>
    <name type="synonym">Donax arundinaceus</name>
    <dbReference type="NCBI Taxonomy" id="35708"/>
    <lineage>
        <taxon>Eukaryota</taxon>
        <taxon>Viridiplantae</taxon>
        <taxon>Streptophyta</taxon>
        <taxon>Embryophyta</taxon>
        <taxon>Tracheophyta</taxon>
        <taxon>Spermatophyta</taxon>
        <taxon>Magnoliopsida</taxon>
        <taxon>Liliopsida</taxon>
        <taxon>Poales</taxon>
        <taxon>Poaceae</taxon>
        <taxon>PACMAD clade</taxon>
        <taxon>Arundinoideae</taxon>
        <taxon>Arundineae</taxon>
        <taxon>Arundo</taxon>
    </lineage>
</organism>
<evidence type="ECO:0000313" key="2">
    <source>
        <dbReference type="EMBL" id="JAD89050.1"/>
    </source>
</evidence>
<feature type="region of interest" description="Disordered" evidence="1">
    <location>
        <begin position="123"/>
        <end position="153"/>
    </location>
</feature>
<evidence type="ECO:0000256" key="1">
    <source>
        <dbReference type="SAM" id="MobiDB-lite"/>
    </source>
</evidence>
<sequence length="153" mass="17337">MSTFLPGTSTAPPWPLPPRVPRAHRLGCHRGGRQRGRGWCFLLGRSRRPCPSTTAALVNRRLSLSLSLSPGRQEERTYGEPIAEEIHSSLDLAAALLSVWSMCQWWRKIYLAAALGKARRLSPRNAPAHGLPGSRCHHRSHDQRPLNRDWRRR</sequence>
<reference evidence="2" key="1">
    <citation type="submission" date="2014-09" db="EMBL/GenBank/DDBJ databases">
        <authorList>
            <person name="Magalhaes I.L.F."/>
            <person name="Oliveira U."/>
            <person name="Santos F.R."/>
            <person name="Vidigal T.H.D.A."/>
            <person name="Brescovit A.D."/>
            <person name="Santos A.J."/>
        </authorList>
    </citation>
    <scope>NUCLEOTIDE SEQUENCE</scope>
    <source>
        <tissue evidence="2">Shoot tissue taken approximately 20 cm above the soil surface</tissue>
    </source>
</reference>